<feature type="region of interest" description="Disordered" evidence="1">
    <location>
        <begin position="53"/>
        <end position="121"/>
    </location>
</feature>
<dbReference type="Proteomes" id="UP001302367">
    <property type="component" value="Chromosome 1"/>
</dbReference>
<feature type="compositionally biased region" description="Low complexity" evidence="1">
    <location>
        <begin position="83"/>
        <end position="99"/>
    </location>
</feature>
<evidence type="ECO:0000313" key="3">
    <source>
        <dbReference type="Proteomes" id="UP001302367"/>
    </source>
</evidence>
<dbReference type="GeneID" id="90643729"/>
<accession>A0ABZ0NAJ8</accession>
<sequence length="121" mass="12562">MVLGCSGVADDALDMAKEAVRVAELGLTLIDDDLAKQLLADCRTVLAEVEAAHTQRAAEEDLDELVEEAESETAEQEDGDGAKGNAEEGQAAAGEKASGPSRTITDPAKATPHYSTPPPTK</sequence>
<protein>
    <submittedName>
        <fullName evidence="2">Uncharacterized protein</fullName>
    </submittedName>
</protein>
<reference evidence="2 3" key="1">
    <citation type="submission" date="2023-09" db="EMBL/GenBank/DDBJ databases">
        <title>Complete-Gapless Cercospora beticola genome.</title>
        <authorList>
            <person name="Wyatt N.A."/>
            <person name="Spanner R.E."/>
            <person name="Bolton M.D."/>
        </authorList>
    </citation>
    <scope>NUCLEOTIDE SEQUENCE [LARGE SCALE GENOMIC DNA]</scope>
    <source>
        <strain evidence="2">Cb09-40</strain>
    </source>
</reference>
<name>A0ABZ0NAJ8_CERBT</name>
<feature type="compositionally biased region" description="Acidic residues" evidence="1">
    <location>
        <begin position="60"/>
        <end position="79"/>
    </location>
</feature>
<keyword evidence="3" id="KW-1185">Reference proteome</keyword>
<dbReference type="EMBL" id="CP134184">
    <property type="protein sequence ID" value="WPA96550.1"/>
    <property type="molecule type" value="Genomic_DNA"/>
</dbReference>
<evidence type="ECO:0000313" key="2">
    <source>
        <dbReference type="EMBL" id="WPA96550.1"/>
    </source>
</evidence>
<gene>
    <name evidence="2" type="ORF">RHO25_001157</name>
</gene>
<organism evidence="2 3">
    <name type="scientific">Cercospora beticola</name>
    <name type="common">Sugarbeet leaf spot fungus</name>
    <dbReference type="NCBI Taxonomy" id="122368"/>
    <lineage>
        <taxon>Eukaryota</taxon>
        <taxon>Fungi</taxon>
        <taxon>Dikarya</taxon>
        <taxon>Ascomycota</taxon>
        <taxon>Pezizomycotina</taxon>
        <taxon>Dothideomycetes</taxon>
        <taxon>Dothideomycetidae</taxon>
        <taxon>Mycosphaerellales</taxon>
        <taxon>Mycosphaerellaceae</taxon>
        <taxon>Cercospora</taxon>
    </lineage>
</organism>
<dbReference type="RefSeq" id="XP_065458154.1">
    <property type="nucleotide sequence ID" value="XM_065602082.1"/>
</dbReference>
<evidence type="ECO:0000256" key="1">
    <source>
        <dbReference type="SAM" id="MobiDB-lite"/>
    </source>
</evidence>
<proteinExistence type="predicted"/>